<dbReference type="RefSeq" id="WP_002968508.1">
    <property type="nucleotide sequence ID" value="NZ_EQ999534.1"/>
</dbReference>
<reference evidence="2" key="1">
    <citation type="submission" date="2009-01" db="EMBL/GenBank/DDBJ databases">
        <title>The Genome Sequence of Brucella pinnipedialis M292/94/1.</title>
        <authorList>
            <consortium name="The Broad Institute Genome Sequencing Platform"/>
            <person name="Ward D."/>
            <person name="Young S.K."/>
            <person name="Kodira C.D."/>
            <person name="Zeng Q."/>
            <person name="Koehrsen M."/>
            <person name="Alvarado L."/>
            <person name="Berlin A."/>
            <person name="Borenstein D."/>
            <person name="Chen Z."/>
            <person name="Engels R."/>
            <person name="Freedman E."/>
            <person name="Gellesch M."/>
            <person name="Goldberg J."/>
            <person name="Griggs A."/>
            <person name="Gujja S."/>
            <person name="Heiman D."/>
            <person name="Hepburn T."/>
            <person name="Howarth C."/>
            <person name="Jen D."/>
            <person name="Larson L."/>
            <person name="Lewis B."/>
            <person name="Mehta T."/>
            <person name="Park D."/>
            <person name="Pearson M."/>
            <person name="Roberts A."/>
            <person name="Saif S."/>
            <person name="Shea T."/>
            <person name="Shenoy N."/>
            <person name="Sisk P."/>
            <person name="Stolte C."/>
            <person name="Sykes S."/>
            <person name="Walk T."/>
            <person name="White J."/>
            <person name="Yandava C."/>
            <person name="Whatmore A.M."/>
            <person name="Perrett L.L."/>
            <person name="O'Callaghan D."/>
            <person name="Nusbaum C."/>
            <person name="Galagan J."/>
            <person name="Birren B."/>
        </authorList>
    </citation>
    <scope>NUCLEOTIDE SEQUENCE [LARGE SCALE GENOMIC DNA]</scope>
    <source>
        <strain evidence="2">M292/94/1</strain>
    </source>
</reference>
<accession>A0A0E1WY49</accession>
<evidence type="ECO:0000313" key="2">
    <source>
        <dbReference type="EMBL" id="EEZ28821.1"/>
    </source>
</evidence>
<dbReference type="HOGENOM" id="CLU_091256_0_0_5"/>
<protein>
    <recommendedName>
        <fullName evidence="1">Hedgehog/Intein (Hint) domain-containing protein</fullName>
    </recommendedName>
</protein>
<organism evidence="2">
    <name type="scientific">Brucella pinnipedialis M292/94/1</name>
    <dbReference type="NCBI Taxonomy" id="520462"/>
    <lineage>
        <taxon>Bacteria</taxon>
        <taxon>Pseudomonadati</taxon>
        <taxon>Pseudomonadota</taxon>
        <taxon>Alphaproteobacteria</taxon>
        <taxon>Hyphomicrobiales</taxon>
        <taxon>Brucellaceae</taxon>
        <taxon>Brucella/Ochrobactrum group</taxon>
        <taxon>Brucella</taxon>
    </lineage>
</organism>
<dbReference type="AlphaFoldDB" id="A0A0E1WY49"/>
<feature type="domain" description="Hedgehog/Intein (Hint)" evidence="1">
    <location>
        <begin position="59"/>
        <end position="192"/>
    </location>
</feature>
<dbReference type="InterPro" id="IPR006311">
    <property type="entry name" value="TAT_signal"/>
</dbReference>
<dbReference type="InterPro" id="IPR036844">
    <property type="entry name" value="Hint_dom_sf"/>
</dbReference>
<proteinExistence type="predicted"/>
<dbReference type="Pfam" id="PF13403">
    <property type="entry name" value="Hint_2"/>
    <property type="match status" value="1"/>
</dbReference>
<dbReference type="Proteomes" id="UP000004659">
    <property type="component" value="Unassembled WGS sequence"/>
</dbReference>
<dbReference type="PROSITE" id="PS51318">
    <property type="entry name" value="TAT"/>
    <property type="match status" value="1"/>
</dbReference>
<dbReference type="Gene3D" id="2.170.16.10">
    <property type="entry name" value="Hedgehog/Intein (Hint) domain"/>
    <property type="match status" value="1"/>
</dbReference>
<dbReference type="SUPFAM" id="SSF51294">
    <property type="entry name" value="Hedgehog/intein (Hint) domain"/>
    <property type="match status" value="1"/>
</dbReference>
<evidence type="ECO:0000259" key="1">
    <source>
        <dbReference type="Pfam" id="PF13403"/>
    </source>
</evidence>
<name>A0A0E1WY49_9HYPH</name>
<sequence length="266" mass="29326">MSSELNGHSPRNRARRHFLGVAAAAAARVAILGALVSSSLPARAMGNKWWHHGGHGSRCLLKGTLVTTPNGPVAVEKLCVGDLVTTVSGECLPIKWIGWQNYRAGEADWNESVMPIRVRRHALDGRTPHRDLYLSPNHALFIDGVLIRVKDLVNGRSIMRIPVERTLDYYNIVLDRHAVVLAEGAAVETFLMRGDGYRGFTNFSEYERLYPDEAEIVMQPCAPAMGYEGARQHMRALLGLSGIVPVRDVVEETYQRLAARAGSYAA</sequence>
<gene>
    <name evidence="2" type="ORF">BALG_02174</name>
</gene>
<dbReference type="GeneID" id="29595248"/>
<dbReference type="EMBL" id="EQ999534">
    <property type="protein sequence ID" value="EEZ28821.1"/>
    <property type="molecule type" value="Genomic_DNA"/>
</dbReference>
<dbReference type="InterPro" id="IPR028992">
    <property type="entry name" value="Hedgehog/Intein_dom"/>
</dbReference>